<dbReference type="Pfam" id="PF25794">
    <property type="entry name" value="SACS"/>
    <property type="match status" value="1"/>
</dbReference>
<reference evidence="2 3" key="1">
    <citation type="journal article" date="2012" name="BMC Genomics">
        <title>Tools to kill: Genome of one of the most destructive plant pathogenic fungi Macrophomina phaseolina.</title>
        <authorList>
            <person name="Islam M.S."/>
            <person name="Haque M.S."/>
            <person name="Islam M.M."/>
            <person name="Emdad E.M."/>
            <person name="Halim A."/>
            <person name="Hossen Q.M.M."/>
            <person name="Hossain M.Z."/>
            <person name="Ahmed B."/>
            <person name="Rahim S."/>
            <person name="Rahman M.S."/>
            <person name="Alam M.M."/>
            <person name="Hou S."/>
            <person name="Wan X."/>
            <person name="Saito J.A."/>
            <person name="Alam M."/>
        </authorList>
    </citation>
    <scope>NUCLEOTIDE SEQUENCE [LARGE SCALE GENOMIC DNA]</scope>
    <source>
        <strain evidence="2 3">MS6</strain>
    </source>
</reference>
<dbReference type="VEuPathDB" id="FungiDB:MPH_12311"/>
<evidence type="ECO:0000313" key="2">
    <source>
        <dbReference type="EMBL" id="EKG10453.1"/>
    </source>
</evidence>
<dbReference type="NCBIfam" id="NF047352">
    <property type="entry name" value="P_loop_sacsin"/>
    <property type="match status" value="1"/>
</dbReference>
<dbReference type="PANTHER" id="PTHR32387">
    <property type="entry name" value="WU:FJ29H11"/>
    <property type="match status" value="1"/>
</dbReference>
<name>K2R7X0_MACPH</name>
<comment type="caution">
    <text evidence="2">The sequence shown here is derived from an EMBL/GenBank/DDBJ whole genome shotgun (WGS) entry which is preliminary data.</text>
</comment>
<evidence type="ECO:0000313" key="3">
    <source>
        <dbReference type="Proteomes" id="UP000007129"/>
    </source>
</evidence>
<accession>K2R7X0</accession>
<gene>
    <name evidence="2" type="ORF">MPH_12311</name>
</gene>
<dbReference type="PANTHER" id="PTHR32387:SF0">
    <property type="entry name" value="PROTEIN NO VEIN"/>
    <property type="match status" value="1"/>
</dbReference>
<dbReference type="SUPFAM" id="SSF55874">
    <property type="entry name" value="ATPase domain of HSP90 chaperone/DNA topoisomerase II/histidine kinase"/>
    <property type="match status" value="1"/>
</dbReference>
<dbReference type="InterPro" id="IPR036890">
    <property type="entry name" value="HATPase_C_sf"/>
</dbReference>
<dbReference type="STRING" id="1126212.K2R7X0"/>
<dbReference type="Gene3D" id="3.30.565.10">
    <property type="entry name" value="Histidine kinase-like ATPase, C-terminal domain"/>
    <property type="match status" value="1"/>
</dbReference>
<dbReference type="HOGENOM" id="CLU_1326606_0_0_1"/>
<dbReference type="InterPro" id="IPR058210">
    <property type="entry name" value="SACS/Nov_dom"/>
</dbReference>
<dbReference type="eggNOG" id="ENOG502QQIR">
    <property type="taxonomic scope" value="Eukaryota"/>
</dbReference>
<feature type="domain" description="Sacsin/Nov" evidence="1">
    <location>
        <begin position="61"/>
        <end position="150"/>
    </location>
</feature>
<organism evidence="2 3">
    <name type="scientific">Macrophomina phaseolina (strain MS6)</name>
    <name type="common">Charcoal rot fungus</name>
    <dbReference type="NCBI Taxonomy" id="1126212"/>
    <lineage>
        <taxon>Eukaryota</taxon>
        <taxon>Fungi</taxon>
        <taxon>Dikarya</taxon>
        <taxon>Ascomycota</taxon>
        <taxon>Pezizomycotina</taxon>
        <taxon>Dothideomycetes</taxon>
        <taxon>Dothideomycetes incertae sedis</taxon>
        <taxon>Botryosphaeriales</taxon>
        <taxon>Botryosphaeriaceae</taxon>
        <taxon>Macrophomina</taxon>
    </lineage>
</organism>
<dbReference type="Proteomes" id="UP000007129">
    <property type="component" value="Unassembled WGS sequence"/>
</dbReference>
<evidence type="ECO:0000259" key="1">
    <source>
        <dbReference type="Pfam" id="PF25794"/>
    </source>
</evidence>
<protein>
    <recommendedName>
        <fullName evidence="1">Sacsin/Nov domain-containing protein</fullName>
    </recommendedName>
</protein>
<dbReference type="InterPro" id="IPR052957">
    <property type="entry name" value="Auxin_embryo_med"/>
</dbReference>
<dbReference type="AlphaFoldDB" id="K2R7X0"/>
<sequence>MNHNTPASISMLLRQERTMRSYLGELCRPTNVRTVIWDGWLTRIFGDLRISEDLNSTSFHFLLELLQNADDNKYDDIKPTLALAYTEDKHFRLHCNEKGFSPEDVEAICDIGNSTKLSSASTTGEKGVGFKSVFRVARAVWIVSGEYQFMLHRDRIIPLEGGKASWTSSREASGNLIIADHNEETGLLPRGVGILFIPMAAFRNEHR</sequence>
<dbReference type="EMBL" id="AHHD01000517">
    <property type="protein sequence ID" value="EKG10453.1"/>
    <property type="molecule type" value="Genomic_DNA"/>
</dbReference>
<proteinExistence type="predicted"/>
<dbReference type="InParanoid" id="K2R7X0"/>
<dbReference type="OrthoDB" id="1262810at2759"/>